<reference evidence="3" key="1">
    <citation type="submission" date="2020-05" db="EMBL/GenBank/DDBJ databases">
        <authorList>
            <person name="Chiriac C."/>
            <person name="Salcher M."/>
            <person name="Ghai R."/>
            <person name="Kavagutti S V."/>
        </authorList>
    </citation>
    <scope>NUCLEOTIDE SEQUENCE</scope>
</reference>
<evidence type="ECO:0000256" key="1">
    <source>
        <dbReference type="SAM" id="MobiDB-lite"/>
    </source>
</evidence>
<gene>
    <name evidence="3" type="ORF">UFOVP1655_19</name>
</gene>
<organism evidence="3">
    <name type="scientific">uncultured Caudovirales phage</name>
    <dbReference type="NCBI Taxonomy" id="2100421"/>
    <lineage>
        <taxon>Viruses</taxon>
        <taxon>Duplodnaviria</taxon>
        <taxon>Heunggongvirae</taxon>
        <taxon>Uroviricota</taxon>
        <taxon>Caudoviricetes</taxon>
        <taxon>Peduoviridae</taxon>
        <taxon>Maltschvirus</taxon>
        <taxon>Maltschvirus maltsch</taxon>
    </lineage>
</organism>
<dbReference type="Gene3D" id="1.10.530.10">
    <property type="match status" value="1"/>
</dbReference>
<accession>A0A6J5T604</accession>
<name>A0A6J5T604_9CAUD</name>
<proteinExistence type="predicted"/>
<evidence type="ECO:0000259" key="2">
    <source>
        <dbReference type="Pfam" id="PF18013"/>
    </source>
</evidence>
<feature type="domain" description="Phage tail lysozyme" evidence="2">
    <location>
        <begin position="277"/>
        <end position="402"/>
    </location>
</feature>
<dbReference type="EMBL" id="LR797523">
    <property type="protein sequence ID" value="CAB4221997.1"/>
    <property type="molecule type" value="Genomic_DNA"/>
</dbReference>
<sequence>MKITSPNETDESPNIGDTGIPNTGKTLFQLLKQSYQKGFAASQESLSNKEVVPETIADTIPIKDNDAFYTKVSSRQTATVRTKDSTTTLLAKLLNLFIAIQDEKKKEKELKHNFAKEKNEKLLKQHIEIVEAFGGKSKFSKVVKKKRKGTGILGKLLLGSALFAFSDMVMTNTEDVTKKAKGFSGELGSGLEKLWSIAKDEIDKFEIIKNIEEFTAPMMNWLHDRLSSIFGETAVNMVFKKRPEQVDKLTAESAEMVSSLFPEIEPPKMSSGKKDMMKKVFNSFKKAGFSDNQAIALTSEVGRENNFEEKHIFGTHKDAANAEVNVGFFSWQGERKEKLITFMASKGLLDEEGGITHTQESLDAMAEFSKKELTSGPYDTGDFLTNKNIDSESAAKQLGKGYIKWAMGQSILKSGQSFDWESHDARRRGFSNILQEELSSKKLNQPEQSPYVSTLGDGLDKASVENKDIKKINRQDNNTVIVNNNNFQYLNPTTKNTSIMYKQNDNSQLSNWSIN</sequence>
<dbReference type="InterPro" id="IPR041219">
    <property type="entry name" value="Phage_lysozyme2"/>
</dbReference>
<protein>
    <recommendedName>
        <fullName evidence="2">Phage tail lysozyme domain-containing protein</fullName>
    </recommendedName>
</protein>
<evidence type="ECO:0000313" key="3">
    <source>
        <dbReference type="EMBL" id="CAB4221997.1"/>
    </source>
</evidence>
<feature type="region of interest" description="Disordered" evidence="1">
    <location>
        <begin position="1"/>
        <end position="21"/>
    </location>
</feature>
<dbReference type="Pfam" id="PF18013">
    <property type="entry name" value="Phage_lysozyme2"/>
    <property type="match status" value="1"/>
</dbReference>